<dbReference type="SUPFAM" id="SSF56925">
    <property type="entry name" value="OMPA-like"/>
    <property type="match status" value="1"/>
</dbReference>
<keyword evidence="9" id="KW-0998">Cell outer membrane</keyword>
<dbReference type="CDD" id="cd07185">
    <property type="entry name" value="OmpA_C-like"/>
    <property type="match status" value="1"/>
</dbReference>
<dbReference type="InterPro" id="IPR027385">
    <property type="entry name" value="Beta-barrel_OMP"/>
</dbReference>
<keyword evidence="2" id="KW-0813">Transport</keyword>
<dbReference type="Proteomes" id="UP000565262">
    <property type="component" value="Unassembled WGS sequence"/>
</dbReference>
<accession>A0A839IRC8</accession>
<dbReference type="GO" id="GO:0009279">
    <property type="term" value="C:cell outer membrane"/>
    <property type="evidence" value="ECO:0007669"/>
    <property type="project" value="UniProtKB-SubCell"/>
</dbReference>
<evidence type="ECO:0000256" key="1">
    <source>
        <dbReference type="ARBA" id="ARBA00004571"/>
    </source>
</evidence>
<keyword evidence="4" id="KW-0812">Transmembrane</keyword>
<keyword evidence="6" id="KW-0406">Ion transport</keyword>
<evidence type="ECO:0000259" key="12">
    <source>
        <dbReference type="PROSITE" id="PS51123"/>
    </source>
</evidence>
<feature type="signal peptide" evidence="11">
    <location>
        <begin position="1"/>
        <end position="20"/>
    </location>
</feature>
<gene>
    <name evidence="13" type="ORF">H4O21_11450</name>
</gene>
<sequence length="337" mass="36068">MKRSLLIALSALAIAPVASAASPEGLFVGGFGELNIPSDNKDSKEKFDYIEDGKGLGLELGYFFDPRLGARIEWSSLDFDRSGGRSDTDAERYGADLLYRFQDYGAAYAIAGIKQLTAGDEDTVVNLGLGAQGTISGGLAAFAEVAAYLGDHTDFGAKMGLRYGFGGTPGLQTASLQPAAPVDTDKDGVIDDNDLCPDSAMEYAVDANGCVIIEKHTVTETLTVQFTKDSAEVTGEYLARVGQFADFMNQYSDTQVEIQGHTCSMGSAHYNQKLSDKRARNVAGLLVNEFGIAPDRVTYKGFGETQLINSSSNEAEASINRRVEASVSATELRKKQR</sequence>
<keyword evidence="7" id="KW-0626">Porin</keyword>
<evidence type="ECO:0000256" key="11">
    <source>
        <dbReference type="SAM" id="SignalP"/>
    </source>
</evidence>
<dbReference type="Pfam" id="PF00691">
    <property type="entry name" value="OmpA"/>
    <property type="match status" value="1"/>
</dbReference>
<evidence type="ECO:0000313" key="14">
    <source>
        <dbReference type="Proteomes" id="UP000565262"/>
    </source>
</evidence>
<organism evidence="13 14">
    <name type="scientific">Oceanospirillum sediminis</name>
    <dbReference type="NCBI Taxonomy" id="2760088"/>
    <lineage>
        <taxon>Bacteria</taxon>
        <taxon>Pseudomonadati</taxon>
        <taxon>Pseudomonadota</taxon>
        <taxon>Gammaproteobacteria</taxon>
        <taxon>Oceanospirillales</taxon>
        <taxon>Oceanospirillaceae</taxon>
        <taxon>Oceanospirillum</taxon>
    </lineage>
</organism>
<dbReference type="PRINTS" id="PR01021">
    <property type="entry name" value="OMPADOMAIN"/>
</dbReference>
<protein>
    <submittedName>
        <fullName evidence="13">OmpA family protein</fullName>
    </submittedName>
</protein>
<keyword evidence="3" id="KW-1134">Transmembrane beta strand</keyword>
<dbReference type="InterPro" id="IPR006664">
    <property type="entry name" value="OMP_bac"/>
</dbReference>
<dbReference type="EMBL" id="JACJFM010000013">
    <property type="protein sequence ID" value="MBB1487224.1"/>
    <property type="molecule type" value="Genomic_DNA"/>
</dbReference>
<proteinExistence type="predicted"/>
<dbReference type="GO" id="GO:0015288">
    <property type="term" value="F:porin activity"/>
    <property type="evidence" value="ECO:0007669"/>
    <property type="project" value="UniProtKB-KW"/>
</dbReference>
<comment type="subcellular location">
    <subcellularLocation>
        <location evidence="1">Cell outer membrane</location>
        <topology evidence="1">Multi-pass membrane protein</topology>
    </subcellularLocation>
</comment>
<dbReference type="GO" id="GO:0006811">
    <property type="term" value="P:monoatomic ion transport"/>
    <property type="evidence" value="ECO:0007669"/>
    <property type="project" value="UniProtKB-KW"/>
</dbReference>
<dbReference type="PANTHER" id="PTHR30329:SF21">
    <property type="entry name" value="LIPOPROTEIN YIAD-RELATED"/>
    <property type="match status" value="1"/>
</dbReference>
<feature type="chain" id="PRO_5032289545" evidence="11">
    <location>
        <begin position="21"/>
        <end position="337"/>
    </location>
</feature>
<evidence type="ECO:0000256" key="6">
    <source>
        <dbReference type="ARBA" id="ARBA00023065"/>
    </source>
</evidence>
<dbReference type="AlphaFoldDB" id="A0A839IRC8"/>
<evidence type="ECO:0000256" key="10">
    <source>
        <dbReference type="PROSITE-ProRule" id="PRU00473"/>
    </source>
</evidence>
<dbReference type="PANTHER" id="PTHR30329">
    <property type="entry name" value="STATOR ELEMENT OF FLAGELLAR MOTOR COMPLEX"/>
    <property type="match status" value="1"/>
</dbReference>
<evidence type="ECO:0000313" key="13">
    <source>
        <dbReference type="EMBL" id="MBB1487224.1"/>
    </source>
</evidence>
<keyword evidence="8 10" id="KW-0472">Membrane</keyword>
<dbReference type="InterPro" id="IPR050330">
    <property type="entry name" value="Bact_OuterMem_StrucFunc"/>
</dbReference>
<dbReference type="InterPro" id="IPR036737">
    <property type="entry name" value="OmpA-like_sf"/>
</dbReference>
<dbReference type="PROSITE" id="PS51123">
    <property type="entry name" value="OMPA_2"/>
    <property type="match status" value="1"/>
</dbReference>
<dbReference type="Gene3D" id="3.30.1330.60">
    <property type="entry name" value="OmpA-like domain"/>
    <property type="match status" value="1"/>
</dbReference>
<evidence type="ECO:0000256" key="9">
    <source>
        <dbReference type="ARBA" id="ARBA00023237"/>
    </source>
</evidence>
<feature type="domain" description="OmpA-like" evidence="12">
    <location>
        <begin position="213"/>
        <end position="331"/>
    </location>
</feature>
<dbReference type="InterPro" id="IPR011250">
    <property type="entry name" value="OMP/PagP_B-barrel"/>
</dbReference>
<dbReference type="Gene3D" id="2.40.160.20">
    <property type="match status" value="1"/>
</dbReference>
<evidence type="ECO:0000256" key="3">
    <source>
        <dbReference type="ARBA" id="ARBA00022452"/>
    </source>
</evidence>
<evidence type="ECO:0000256" key="5">
    <source>
        <dbReference type="ARBA" id="ARBA00022729"/>
    </source>
</evidence>
<dbReference type="Pfam" id="PF13505">
    <property type="entry name" value="OMP_b-brl"/>
    <property type="match status" value="1"/>
</dbReference>
<keyword evidence="14" id="KW-1185">Reference proteome</keyword>
<name>A0A839IRC8_9GAMM</name>
<evidence type="ECO:0000256" key="7">
    <source>
        <dbReference type="ARBA" id="ARBA00023114"/>
    </source>
</evidence>
<dbReference type="InterPro" id="IPR006665">
    <property type="entry name" value="OmpA-like"/>
</dbReference>
<comment type="caution">
    <text evidence="13">The sequence shown here is derived from an EMBL/GenBank/DDBJ whole genome shotgun (WGS) entry which is preliminary data.</text>
</comment>
<dbReference type="SUPFAM" id="SSF103088">
    <property type="entry name" value="OmpA-like"/>
    <property type="match status" value="1"/>
</dbReference>
<evidence type="ECO:0000256" key="2">
    <source>
        <dbReference type="ARBA" id="ARBA00022448"/>
    </source>
</evidence>
<evidence type="ECO:0000256" key="4">
    <source>
        <dbReference type="ARBA" id="ARBA00022692"/>
    </source>
</evidence>
<reference evidence="13 14" key="1">
    <citation type="submission" date="2020-08" db="EMBL/GenBank/DDBJ databases">
        <title>Oceanospirillum sp. nov. isolated from marine sediment.</title>
        <authorList>
            <person name="Ji X."/>
        </authorList>
    </citation>
    <scope>NUCLEOTIDE SEQUENCE [LARGE SCALE GENOMIC DNA]</scope>
    <source>
        <strain evidence="13 14">D5</strain>
    </source>
</reference>
<dbReference type="GO" id="GO:0046930">
    <property type="term" value="C:pore complex"/>
    <property type="evidence" value="ECO:0007669"/>
    <property type="project" value="UniProtKB-KW"/>
</dbReference>
<keyword evidence="5 11" id="KW-0732">Signal</keyword>
<evidence type="ECO:0000256" key="8">
    <source>
        <dbReference type="ARBA" id="ARBA00023136"/>
    </source>
</evidence>
<dbReference type="RefSeq" id="WP_182809008.1">
    <property type="nucleotide sequence ID" value="NZ_JACJFM010000013.1"/>
</dbReference>